<dbReference type="Gene3D" id="1.10.150.50">
    <property type="entry name" value="Transcription Factor, Ets-1"/>
    <property type="match status" value="3"/>
</dbReference>
<dbReference type="CDD" id="cd09563">
    <property type="entry name" value="SAM_liprin-beta1_2_repeat1"/>
    <property type="match status" value="1"/>
</dbReference>
<dbReference type="InterPro" id="IPR001660">
    <property type="entry name" value="SAM"/>
</dbReference>
<keyword evidence="8" id="KW-1185">Reference proteome</keyword>
<dbReference type="InterPro" id="IPR037617">
    <property type="entry name" value="LIPB1/2_SAM_1"/>
</dbReference>
<dbReference type="InterPro" id="IPR013761">
    <property type="entry name" value="SAM/pointed_sf"/>
</dbReference>
<dbReference type="SUPFAM" id="SSF47769">
    <property type="entry name" value="SAM/Pointed domain"/>
    <property type="match status" value="3"/>
</dbReference>
<dbReference type="Proteomes" id="UP000823872">
    <property type="component" value="Chromosome D1"/>
</dbReference>
<feature type="region of interest" description="Disordered" evidence="5">
    <location>
        <begin position="319"/>
        <end position="475"/>
    </location>
</feature>
<evidence type="ECO:0000313" key="7">
    <source>
        <dbReference type="Ensembl" id="ENSFCTP00005046300.1"/>
    </source>
</evidence>
<dbReference type="GeneTree" id="ENSGT01050000244951"/>
<dbReference type="CDD" id="cd09566">
    <property type="entry name" value="SAM_liprin-beta1_2_repeat2"/>
    <property type="match status" value="1"/>
</dbReference>
<evidence type="ECO:0000259" key="6">
    <source>
        <dbReference type="PROSITE" id="PS50105"/>
    </source>
</evidence>
<comment type="similarity">
    <text evidence="1">Belongs to the liprin family. Liprin-beta subfamily.</text>
</comment>
<reference evidence="7" key="2">
    <citation type="submission" date="2025-08" db="UniProtKB">
        <authorList>
            <consortium name="Ensembl"/>
        </authorList>
    </citation>
    <scope>IDENTIFICATION</scope>
    <source>
        <strain evidence="7">breed Abyssinian</strain>
    </source>
</reference>
<dbReference type="SMART" id="SM00454">
    <property type="entry name" value="SAM"/>
    <property type="match status" value="3"/>
</dbReference>
<dbReference type="PANTHER" id="PTHR12587:SF18">
    <property type="entry name" value="LIPRIN-BETA-2"/>
    <property type="match status" value="1"/>
</dbReference>
<keyword evidence="2" id="KW-0677">Repeat</keyword>
<dbReference type="InterPro" id="IPR037619">
    <property type="entry name" value="LIPB1/2_SAM_3rd"/>
</dbReference>
<sequence length="838" mass="94436">MDGDIDVYKHFAWLKRSQVNHHGAATNETYQERLARLEGDKESLILQVSVLTDQVEAQGEKIRDLEVCLEGHQVKLNAAEEMLQQELLSRTSLETQKLDLMTEVSELKLKLVGMEKEQREQEEKQRKAEELLQELRHLKIKVEELENERNQYEWKLKATKAEVAQLQEQVALKDAEIERLHSQLSRTAALHSDHAEKDQEIQRLKMGMETLLVANEDKDRRIEELTGLLNQYRRVKEIVMATQGPADRTLSINEEELEGSFRKWNSANKGPDELLKPEMPPRCSSPTVGPPPLPQKSLETRAQKKLSCSLEDLRSEPVDKCVDGNQLSPVIEPKDGPFLAEHKYPTLPGKLSGATPNGEAAKSTPMASQPDPTGGSLLRLRDTESGWDDTAVANDLSSTSSGTDSSPQSPLTPDGKRSPKGIRKFWGKIRRTQSGNFNTDAPGMAEFRRGGLRATAGPRLSRTRDSKGQKSDAGAPFAQWSTERVCAWLEDFGLGQYVIFARQWVTSGHTLLSATPQDMEKELGIKQPLHRKKLVLAVKAINTKQEEKSALLDHIWVTRWLDDIGLPQYKDQFHESRVDGRMLQYLTVNDLLFLKVTSQLHHLSIKCAIHVLHVNKFNPHCLHRRPADESNLSPSEVVQWSNHRVMEWLRSVDLAEYAPNLRGSGVHGGLIILEPRFTGDTLAMLLNIPPQKTLLRRHLTTKFNALIGPEAEQEKREKMASPAYTPLTTTAKVRPRKLGFSHFGNIRKKKFDESTDYICPMEPSDSAGDSHRVYSGYRALSPLDAPELDGLDQMAPSEGTVTQIGLLSQDIHRLTTMLSQDQLLNDSRLAAPNPEDWR</sequence>
<organism evidence="7 8">
    <name type="scientific">Felis catus</name>
    <name type="common">Cat</name>
    <name type="synonym">Felis silvestris catus</name>
    <dbReference type="NCBI Taxonomy" id="9685"/>
    <lineage>
        <taxon>Eukaryota</taxon>
        <taxon>Metazoa</taxon>
        <taxon>Chordata</taxon>
        <taxon>Craniata</taxon>
        <taxon>Vertebrata</taxon>
        <taxon>Euteleostomi</taxon>
        <taxon>Mammalia</taxon>
        <taxon>Eutheria</taxon>
        <taxon>Laurasiatheria</taxon>
        <taxon>Carnivora</taxon>
        <taxon>Feliformia</taxon>
        <taxon>Felidae</taxon>
        <taxon>Felinae</taxon>
        <taxon>Felis</taxon>
    </lineage>
</organism>
<reference evidence="7" key="3">
    <citation type="submission" date="2025-09" db="UniProtKB">
        <authorList>
            <consortium name="Ensembl"/>
        </authorList>
    </citation>
    <scope>IDENTIFICATION</scope>
    <source>
        <strain evidence="7">breed Abyssinian</strain>
    </source>
</reference>
<dbReference type="Ensembl" id="ENSFCTT00005063620.1">
    <property type="protein sequence ID" value="ENSFCTP00005046300.1"/>
    <property type="gene ID" value="ENSFCTG00005021989.1"/>
</dbReference>
<keyword evidence="3 4" id="KW-0175">Coiled coil</keyword>
<feature type="coiled-coil region" evidence="4">
    <location>
        <begin position="104"/>
        <end position="183"/>
    </location>
</feature>
<dbReference type="Pfam" id="PF26022">
    <property type="entry name" value="CC_Liprin_beta"/>
    <property type="match status" value="1"/>
</dbReference>
<evidence type="ECO:0000256" key="3">
    <source>
        <dbReference type="ARBA" id="ARBA00023054"/>
    </source>
</evidence>
<feature type="region of interest" description="Disordered" evidence="5">
    <location>
        <begin position="263"/>
        <end position="304"/>
    </location>
</feature>
<evidence type="ECO:0000256" key="5">
    <source>
        <dbReference type="SAM" id="MobiDB-lite"/>
    </source>
</evidence>
<dbReference type="Pfam" id="PF00536">
    <property type="entry name" value="SAM_1"/>
    <property type="match status" value="2"/>
</dbReference>
<name>A0ABI7ZGS6_FELCA</name>
<dbReference type="InterPro" id="IPR058914">
    <property type="entry name" value="LIPB1/2_CC"/>
</dbReference>
<evidence type="ECO:0000256" key="1">
    <source>
        <dbReference type="ARBA" id="ARBA00007547"/>
    </source>
</evidence>
<dbReference type="PROSITE" id="PS50105">
    <property type="entry name" value="SAM_DOMAIN"/>
    <property type="match status" value="3"/>
</dbReference>
<feature type="domain" description="SAM" evidence="6">
    <location>
        <begin position="640"/>
        <end position="671"/>
    </location>
</feature>
<feature type="compositionally biased region" description="Low complexity" evidence="5">
    <location>
        <begin position="395"/>
        <end position="411"/>
    </location>
</feature>
<dbReference type="PANTHER" id="PTHR12587">
    <property type="entry name" value="LAR INTERACTING PROTEIN LIP -RELATED PROTEIN"/>
    <property type="match status" value="1"/>
</dbReference>
<feature type="coiled-coil region" evidence="4">
    <location>
        <begin position="27"/>
        <end position="54"/>
    </location>
</feature>
<proteinExistence type="inferred from homology"/>
<evidence type="ECO:0000256" key="2">
    <source>
        <dbReference type="ARBA" id="ARBA00022737"/>
    </source>
</evidence>
<reference evidence="7 8" key="1">
    <citation type="submission" date="2021-02" db="EMBL/GenBank/DDBJ databases">
        <title>Safari Cat Assemblies.</title>
        <authorList>
            <person name="Bredemeyer K.R."/>
            <person name="Murphy W.J."/>
        </authorList>
    </citation>
    <scope>NUCLEOTIDE SEQUENCE [LARGE SCALE GENOMIC DNA]</scope>
</reference>
<gene>
    <name evidence="7" type="primary">PPFIBP2</name>
</gene>
<evidence type="ECO:0000256" key="4">
    <source>
        <dbReference type="SAM" id="Coils"/>
    </source>
</evidence>
<dbReference type="CDD" id="cd09569">
    <property type="entry name" value="SAM_liprin-beta1_2_repeat3"/>
    <property type="match status" value="1"/>
</dbReference>
<accession>A0ABI7ZGS6</accession>
<feature type="compositionally biased region" description="Basic and acidic residues" evidence="5">
    <location>
        <begin position="332"/>
        <end position="344"/>
    </location>
</feature>
<feature type="domain" description="SAM" evidence="6">
    <location>
        <begin position="557"/>
        <end position="615"/>
    </location>
</feature>
<protein>
    <recommendedName>
        <fullName evidence="6">SAM domain-containing protein</fullName>
    </recommendedName>
</protein>
<dbReference type="Pfam" id="PF07647">
    <property type="entry name" value="SAM_2"/>
    <property type="match status" value="1"/>
</dbReference>
<feature type="compositionally biased region" description="Basic residues" evidence="5">
    <location>
        <begin position="418"/>
        <end position="431"/>
    </location>
</feature>
<feature type="domain" description="SAM" evidence="6">
    <location>
        <begin position="480"/>
        <end position="544"/>
    </location>
</feature>
<evidence type="ECO:0000313" key="8">
    <source>
        <dbReference type="Proteomes" id="UP000823872"/>
    </source>
</evidence>
<dbReference type="InterPro" id="IPR029515">
    <property type="entry name" value="Liprin"/>
</dbReference>
<dbReference type="InterPro" id="IPR037618">
    <property type="entry name" value="LIPB1/2_SAM_2nd"/>
</dbReference>